<dbReference type="Proteomes" id="UP000773462">
    <property type="component" value="Unassembled WGS sequence"/>
</dbReference>
<dbReference type="RefSeq" id="WP_209868959.1">
    <property type="nucleotide sequence ID" value="NZ_JAGGLV010000001.1"/>
</dbReference>
<feature type="region of interest" description="Disordered" evidence="1">
    <location>
        <begin position="24"/>
        <end position="44"/>
    </location>
</feature>
<proteinExistence type="predicted"/>
<evidence type="ECO:0008006" key="4">
    <source>
        <dbReference type="Google" id="ProtNLM"/>
    </source>
</evidence>
<gene>
    <name evidence="2" type="ORF">J2Z70_000525</name>
</gene>
<keyword evidence="3" id="KW-1185">Reference proteome</keyword>
<dbReference type="InterPro" id="IPR032675">
    <property type="entry name" value="LRR_dom_sf"/>
</dbReference>
<evidence type="ECO:0000256" key="1">
    <source>
        <dbReference type="SAM" id="MobiDB-lite"/>
    </source>
</evidence>
<name>A0ABS4NK17_9BACL</name>
<dbReference type="SUPFAM" id="SSF52058">
    <property type="entry name" value="L domain-like"/>
    <property type="match status" value="1"/>
</dbReference>
<evidence type="ECO:0000313" key="2">
    <source>
        <dbReference type="EMBL" id="MBP2110386.1"/>
    </source>
</evidence>
<dbReference type="Gene3D" id="3.80.10.10">
    <property type="entry name" value="Ribonuclease Inhibitor"/>
    <property type="match status" value="1"/>
</dbReference>
<comment type="caution">
    <text evidence="2">The sequence shown here is derived from an EMBL/GenBank/DDBJ whole genome shotgun (WGS) entry which is preliminary data.</text>
</comment>
<accession>A0ABS4NK17</accession>
<evidence type="ECO:0000313" key="3">
    <source>
        <dbReference type="Proteomes" id="UP000773462"/>
    </source>
</evidence>
<dbReference type="EMBL" id="JAGGLV010000001">
    <property type="protein sequence ID" value="MBP2110386.1"/>
    <property type="molecule type" value="Genomic_DNA"/>
</dbReference>
<sequence>MSTDNQALPPAPITEPGRYVLDLTGPGSHTLDRKPGMGSLSIGPMESKPQAEVLVAADERINWSVFEPFATPAGSPWPRYISYTGGDTGFLEWAERRPIESISWTPVLPEAVSLDGSRADIYNLGIKLGPKLGPKAAGQLSLVLPEKLYNLSLSGDLTRISASGHLPTTLALVPDMSRRSSDAPYRLPDLDELQGVTNLTLNSPPLGQPISLDGLEQFPNLESLSLWGSFCDLEALARLTGLTSLELRFMPELDGLPSLDTWPLLDRFIAYNVEEAVGKRLRQQMKARAKVRPWDDYASISRLRKPEWWQSEYGRPFSAWPKRLAKLANEAYDAAQAAMAEARNLEEAEAAITAFTLRFNSLKGIETTEREDLGEAVWQLSQSEHQLGQPITEEAAQGWFDAARDY</sequence>
<reference evidence="2 3" key="1">
    <citation type="submission" date="2021-03" db="EMBL/GenBank/DDBJ databases">
        <title>Genomic Encyclopedia of Type Strains, Phase IV (KMG-IV): sequencing the most valuable type-strain genomes for metagenomic binning, comparative biology and taxonomic classification.</title>
        <authorList>
            <person name="Goeker M."/>
        </authorList>
    </citation>
    <scope>NUCLEOTIDE SEQUENCE [LARGE SCALE GENOMIC DNA]</scope>
    <source>
        <strain evidence="2 3">DSM 101953</strain>
    </source>
</reference>
<protein>
    <recommendedName>
        <fullName evidence="4">Leucine-rich repeat domain-containing protein</fullName>
    </recommendedName>
</protein>
<organism evidence="2 3">
    <name type="scientific">Paenibacillus silagei</name>
    <dbReference type="NCBI Taxonomy" id="1670801"/>
    <lineage>
        <taxon>Bacteria</taxon>
        <taxon>Bacillati</taxon>
        <taxon>Bacillota</taxon>
        <taxon>Bacilli</taxon>
        <taxon>Bacillales</taxon>
        <taxon>Paenibacillaceae</taxon>
        <taxon>Paenibacillus</taxon>
    </lineage>
</organism>